<protein>
    <recommendedName>
        <fullName evidence="4">Molybdopterin synthase catalytic subunit</fullName>
        <ecNumber evidence="3">2.8.1.12</ecNumber>
    </recommendedName>
    <alternativeName>
        <fullName evidence="9">MPT synthase subunit 2</fullName>
    </alternativeName>
    <alternativeName>
        <fullName evidence="7">Molybdenum cofactor biosynthesis protein E</fullName>
    </alternativeName>
    <alternativeName>
        <fullName evidence="8">Molybdopterin-converting factor large subunit</fullName>
    </alternativeName>
    <alternativeName>
        <fullName evidence="10">Molybdopterin-converting factor subunit 2</fullName>
    </alternativeName>
</protein>
<name>A0A932MLB3_UNCTE</name>
<comment type="caution">
    <text evidence="12">The sequence shown here is derived from an EMBL/GenBank/DDBJ whole genome shotgun (WGS) entry which is preliminary data.</text>
</comment>
<dbReference type="AlphaFoldDB" id="A0A932MLB3"/>
<comment type="catalytic activity">
    <reaction evidence="11">
        <text>2 [molybdopterin-synthase sulfur-carrier protein]-C-terminal-Gly-aminoethanethioate + cyclic pyranopterin phosphate + H2O = molybdopterin + 2 [molybdopterin-synthase sulfur-carrier protein]-C-terminal Gly-Gly + 2 H(+)</text>
        <dbReference type="Rhea" id="RHEA:26333"/>
        <dbReference type="Rhea" id="RHEA-COMP:12202"/>
        <dbReference type="Rhea" id="RHEA-COMP:19907"/>
        <dbReference type="ChEBI" id="CHEBI:15377"/>
        <dbReference type="ChEBI" id="CHEBI:15378"/>
        <dbReference type="ChEBI" id="CHEBI:58698"/>
        <dbReference type="ChEBI" id="CHEBI:59648"/>
        <dbReference type="ChEBI" id="CHEBI:90778"/>
        <dbReference type="ChEBI" id="CHEBI:232372"/>
        <dbReference type="EC" id="2.8.1.12"/>
    </reaction>
</comment>
<dbReference type="SUPFAM" id="SSF54690">
    <property type="entry name" value="Molybdopterin synthase subunit MoaE"/>
    <property type="match status" value="1"/>
</dbReference>
<comment type="similarity">
    <text evidence="2">Belongs to the MoaE family.</text>
</comment>
<dbReference type="Gene3D" id="3.90.1170.40">
    <property type="entry name" value="Molybdopterin biosynthesis MoaE subunit"/>
    <property type="match status" value="1"/>
</dbReference>
<comment type="pathway">
    <text evidence="1">Cofactor biosynthesis; molybdopterin biosynthesis.</text>
</comment>
<gene>
    <name evidence="12" type="ORF">HYZ11_02205</name>
</gene>
<dbReference type="Pfam" id="PF02391">
    <property type="entry name" value="MoaE"/>
    <property type="match status" value="1"/>
</dbReference>
<evidence type="ECO:0000256" key="11">
    <source>
        <dbReference type="ARBA" id="ARBA00049878"/>
    </source>
</evidence>
<evidence type="ECO:0000256" key="6">
    <source>
        <dbReference type="ARBA" id="ARBA00026066"/>
    </source>
</evidence>
<accession>A0A932MLB3</accession>
<evidence type="ECO:0000256" key="4">
    <source>
        <dbReference type="ARBA" id="ARBA00013858"/>
    </source>
</evidence>
<dbReference type="Proteomes" id="UP000782312">
    <property type="component" value="Unassembled WGS sequence"/>
</dbReference>
<evidence type="ECO:0000256" key="2">
    <source>
        <dbReference type="ARBA" id="ARBA00005426"/>
    </source>
</evidence>
<evidence type="ECO:0000313" key="12">
    <source>
        <dbReference type="EMBL" id="MBI3126400.1"/>
    </source>
</evidence>
<evidence type="ECO:0000256" key="8">
    <source>
        <dbReference type="ARBA" id="ARBA00030407"/>
    </source>
</evidence>
<dbReference type="GO" id="GO:0006777">
    <property type="term" value="P:Mo-molybdopterin cofactor biosynthetic process"/>
    <property type="evidence" value="ECO:0007669"/>
    <property type="project" value="UniProtKB-KW"/>
</dbReference>
<proteinExistence type="inferred from homology"/>
<evidence type="ECO:0000313" key="13">
    <source>
        <dbReference type="Proteomes" id="UP000782312"/>
    </source>
</evidence>
<evidence type="ECO:0000256" key="7">
    <source>
        <dbReference type="ARBA" id="ARBA00029745"/>
    </source>
</evidence>
<dbReference type="InterPro" id="IPR003448">
    <property type="entry name" value="Mopterin_biosynth_MoaE"/>
</dbReference>
<reference evidence="12" key="1">
    <citation type="submission" date="2020-07" db="EMBL/GenBank/DDBJ databases">
        <title>Huge and variable diversity of episymbiotic CPR bacteria and DPANN archaea in groundwater ecosystems.</title>
        <authorList>
            <person name="He C.Y."/>
            <person name="Keren R."/>
            <person name="Whittaker M."/>
            <person name="Farag I.F."/>
            <person name="Doudna J."/>
            <person name="Cate J.H.D."/>
            <person name="Banfield J.F."/>
        </authorList>
    </citation>
    <scope>NUCLEOTIDE SEQUENCE</scope>
    <source>
        <strain evidence="12">NC_groundwater_763_Ag_S-0.2um_68_21</strain>
    </source>
</reference>
<dbReference type="InterPro" id="IPR036563">
    <property type="entry name" value="MoaE_sf"/>
</dbReference>
<evidence type="ECO:0000256" key="1">
    <source>
        <dbReference type="ARBA" id="ARBA00005046"/>
    </source>
</evidence>
<dbReference type="PANTHER" id="PTHR23404">
    <property type="entry name" value="MOLYBDOPTERIN SYNTHASE RELATED"/>
    <property type="match status" value="1"/>
</dbReference>
<organism evidence="12 13">
    <name type="scientific">Tectimicrobiota bacterium</name>
    <dbReference type="NCBI Taxonomy" id="2528274"/>
    <lineage>
        <taxon>Bacteria</taxon>
        <taxon>Pseudomonadati</taxon>
        <taxon>Nitrospinota/Tectimicrobiota group</taxon>
        <taxon>Candidatus Tectimicrobiota</taxon>
    </lineage>
</organism>
<dbReference type="GO" id="GO:0030366">
    <property type="term" value="F:molybdopterin synthase activity"/>
    <property type="evidence" value="ECO:0007669"/>
    <property type="project" value="UniProtKB-EC"/>
</dbReference>
<dbReference type="CDD" id="cd00756">
    <property type="entry name" value="MoaE"/>
    <property type="match status" value="1"/>
</dbReference>
<comment type="subunit">
    <text evidence="6">Heterotetramer of 2 MoaD subunits and 2 MoaE subunits. Also stable as homodimer. The enzyme changes between these two forms during catalysis.</text>
</comment>
<evidence type="ECO:0000256" key="3">
    <source>
        <dbReference type="ARBA" id="ARBA00011950"/>
    </source>
</evidence>
<dbReference type="EMBL" id="JACPUR010000003">
    <property type="protein sequence ID" value="MBI3126400.1"/>
    <property type="molecule type" value="Genomic_DNA"/>
</dbReference>
<keyword evidence="5" id="KW-0501">Molybdenum cofactor biosynthesis</keyword>
<evidence type="ECO:0000256" key="5">
    <source>
        <dbReference type="ARBA" id="ARBA00023150"/>
    </source>
</evidence>
<sequence>MCRIVETPIDMQALAAHVEEAESGAVCTFAGLVRNHSRGQRVTHLEYQAYREMAEKKMRQVAEEIEERFGVTRLAMEHRVGALRIGEVAVGIAAASPHRDAAFKACRYAIDRIKQIVPIWKKEFGENGAVWVEECAVDAASAREPERPKK</sequence>
<evidence type="ECO:0000256" key="10">
    <source>
        <dbReference type="ARBA" id="ARBA00032474"/>
    </source>
</evidence>
<evidence type="ECO:0000256" key="9">
    <source>
        <dbReference type="ARBA" id="ARBA00030781"/>
    </source>
</evidence>
<dbReference type="EC" id="2.8.1.12" evidence="3"/>